<dbReference type="GO" id="GO:0140096">
    <property type="term" value="F:catalytic activity, acting on a protein"/>
    <property type="evidence" value="ECO:0007669"/>
    <property type="project" value="UniProtKB-ARBA"/>
</dbReference>
<keyword evidence="8 10" id="KW-0368">Histidine biosynthesis</keyword>
<comment type="pathway">
    <text evidence="2 10">Amino-acid biosynthesis; L-histidine biosynthesis; L-histidine from 5-phospho-alpha-D-ribose 1-diphosphate: step 1/9.</text>
</comment>
<dbReference type="InterPro" id="IPR053846">
    <property type="entry name" value="HisZ-C"/>
</dbReference>
<evidence type="ECO:0000259" key="12">
    <source>
        <dbReference type="PROSITE" id="PS50862"/>
    </source>
</evidence>
<reference evidence="13 14" key="1">
    <citation type="submission" date="2013-08" db="EMBL/GenBank/DDBJ databases">
        <authorList>
            <person name="Huang J."/>
            <person name="Wang G."/>
        </authorList>
    </citation>
    <scope>NUCLEOTIDE SEQUENCE [LARGE SCALE GENOMIC DNA]</scope>
    <source>
        <strain evidence="13 14">JSM 072002</strain>
    </source>
</reference>
<dbReference type="Pfam" id="PF13393">
    <property type="entry name" value="tRNA-synt_His"/>
    <property type="match status" value="1"/>
</dbReference>
<dbReference type="InterPro" id="IPR045864">
    <property type="entry name" value="aa-tRNA-synth_II/BPL/LPL"/>
</dbReference>
<dbReference type="EMBL" id="AVPG01000015">
    <property type="protein sequence ID" value="KGX86203.1"/>
    <property type="molecule type" value="Genomic_DNA"/>
</dbReference>
<keyword evidence="14" id="KW-1185">Reference proteome</keyword>
<comment type="function">
    <text evidence="9 10">Required for the first step of histidine biosynthesis. May allow the feedback regulation of ATP phosphoribosyltransferase activity by histidine.</text>
</comment>
<organism evidence="13 14">
    <name type="scientific">Pontibacillus litoralis JSM 072002</name>
    <dbReference type="NCBI Taxonomy" id="1385512"/>
    <lineage>
        <taxon>Bacteria</taxon>
        <taxon>Bacillati</taxon>
        <taxon>Bacillota</taxon>
        <taxon>Bacilli</taxon>
        <taxon>Bacillales</taxon>
        <taxon>Bacillaceae</taxon>
        <taxon>Pontibacillus</taxon>
    </lineage>
</organism>
<keyword evidence="6 10" id="KW-0963">Cytoplasm</keyword>
<dbReference type="eggNOG" id="COG3705">
    <property type="taxonomic scope" value="Bacteria"/>
</dbReference>
<dbReference type="PANTHER" id="PTHR43707">
    <property type="entry name" value="HISTIDYL-TRNA SYNTHETASE"/>
    <property type="match status" value="1"/>
</dbReference>
<evidence type="ECO:0000256" key="2">
    <source>
        <dbReference type="ARBA" id="ARBA00004667"/>
    </source>
</evidence>
<proteinExistence type="inferred from homology"/>
<evidence type="ECO:0000313" key="13">
    <source>
        <dbReference type="EMBL" id="KGX86203.1"/>
    </source>
</evidence>
<sequence length="394" mass="44615">MVNNRFMFEKPLGMRDTLPFLYEHKQRVRHAIANTVTSWGYQGLETPMVEYLDTVGGASAIEGTRLFKLLDRQGHSLVLRPDLTVPIARVAASQLKEQGYPLRLHYDGPVFRAQQTEGGKPAQFEQIGVEYIGETSDYADAEVIALQIEALLASGLSDFHITIGHIGYVKGLLFEIFGGHRSTEAEQFLRYLYEKDYVGFRKAVKEVNIKDEDRQRLRQLLSLRGKHHVFAAAEEMAENGACHKAIQELKQLYQLLQLYDVHSCVSFDLTVISHMHYYTGILFEGYTPKVGASLCNGGRYDQLLPSFQSDASATGFAIHLDRLMEALGEQEPLHDRVLILYDDQTFSEALCKAQELRRNGEKVVLQWIDGISDSSYSQHFKRVVDVCRGGVVYE</sequence>
<evidence type="ECO:0000256" key="8">
    <source>
        <dbReference type="ARBA" id="ARBA00023102"/>
    </source>
</evidence>
<dbReference type="Pfam" id="PF21996">
    <property type="entry name" value="HisZ-like"/>
    <property type="match status" value="1"/>
</dbReference>
<accession>A0A0A5G4X1</accession>
<dbReference type="PIRSF" id="PIRSF001549">
    <property type="entry name" value="His-tRNA_synth"/>
    <property type="match status" value="1"/>
</dbReference>
<dbReference type="UniPathway" id="UPA00031">
    <property type="reaction ID" value="UER00006"/>
</dbReference>
<dbReference type="Gene3D" id="3.40.50.12590">
    <property type="match status" value="1"/>
</dbReference>
<feature type="binding site" evidence="11">
    <location>
        <begin position="82"/>
        <end position="84"/>
    </location>
    <ligand>
        <name>L-histidine</name>
        <dbReference type="ChEBI" id="CHEBI:57595"/>
    </ligand>
</feature>
<feature type="binding site" evidence="11">
    <location>
        <position position="112"/>
    </location>
    <ligand>
        <name>L-histidine</name>
        <dbReference type="ChEBI" id="CHEBI:57595"/>
    </ligand>
</feature>
<dbReference type="InterPro" id="IPR041715">
    <property type="entry name" value="HisRS-like_core"/>
</dbReference>
<feature type="binding site" evidence="11">
    <location>
        <begin position="277"/>
        <end position="278"/>
    </location>
    <ligand>
        <name>L-histidine</name>
        <dbReference type="ChEBI" id="CHEBI:57595"/>
    </ligand>
</feature>
<evidence type="ECO:0000256" key="5">
    <source>
        <dbReference type="ARBA" id="ARBA00020397"/>
    </source>
</evidence>
<dbReference type="CDD" id="cd00773">
    <property type="entry name" value="HisRS-like_core"/>
    <property type="match status" value="1"/>
</dbReference>
<dbReference type="Gene3D" id="3.30.930.10">
    <property type="entry name" value="Bira Bifunctional Protein, Domain 2"/>
    <property type="match status" value="1"/>
</dbReference>
<comment type="caution">
    <text evidence="13">The sequence shown here is derived from an EMBL/GenBank/DDBJ whole genome shotgun (WGS) entry which is preliminary data.</text>
</comment>
<dbReference type="GO" id="GO:0004821">
    <property type="term" value="F:histidine-tRNA ligase activity"/>
    <property type="evidence" value="ECO:0007669"/>
    <property type="project" value="InterPro"/>
</dbReference>
<dbReference type="RefSeq" id="WP_036834678.1">
    <property type="nucleotide sequence ID" value="NZ_AVPG01000015.1"/>
</dbReference>
<comment type="similarity">
    <text evidence="3 10">Belongs to the class-II aminoacyl-tRNA synthetase family. HisZ subfamily.</text>
</comment>
<evidence type="ECO:0000313" key="14">
    <source>
        <dbReference type="Proteomes" id="UP000030401"/>
    </source>
</evidence>
<evidence type="ECO:0000256" key="1">
    <source>
        <dbReference type="ARBA" id="ARBA00004496"/>
    </source>
</evidence>
<keyword evidence="13" id="KW-0808">Transferase</keyword>
<evidence type="ECO:0000256" key="10">
    <source>
        <dbReference type="HAMAP-Rule" id="MF_00125"/>
    </source>
</evidence>
<dbReference type="SUPFAM" id="SSF55681">
    <property type="entry name" value="Class II aaRS and biotin synthetases"/>
    <property type="match status" value="1"/>
</dbReference>
<protein>
    <recommendedName>
        <fullName evidence="5 10">ATP phosphoribosyltransferase regulatory subunit</fullName>
    </recommendedName>
</protein>
<comment type="subcellular location">
    <subcellularLocation>
        <location evidence="1 10">Cytoplasm</location>
    </subcellularLocation>
</comment>
<evidence type="ECO:0000256" key="6">
    <source>
        <dbReference type="ARBA" id="ARBA00022490"/>
    </source>
</evidence>
<name>A0A0A5G4X1_9BACI</name>
<dbReference type="PROSITE" id="PS50862">
    <property type="entry name" value="AA_TRNA_LIGASE_II"/>
    <property type="match status" value="1"/>
</dbReference>
<dbReference type="AlphaFoldDB" id="A0A0A5G4X1"/>
<comment type="subunit">
    <text evidence="4 10">Heteromultimer composed of HisG and HisZ subunits.</text>
</comment>
<dbReference type="GO" id="GO:0005737">
    <property type="term" value="C:cytoplasm"/>
    <property type="evidence" value="ECO:0007669"/>
    <property type="project" value="UniProtKB-SubCell"/>
</dbReference>
<comment type="miscellaneous">
    <text evidence="10">This function is generally fulfilled by the C-terminal part of HisG, which is missing in some bacteria such as this one.</text>
</comment>
<dbReference type="GO" id="GO:0006427">
    <property type="term" value="P:histidyl-tRNA aminoacylation"/>
    <property type="evidence" value="ECO:0007669"/>
    <property type="project" value="InterPro"/>
</dbReference>
<dbReference type="PANTHER" id="PTHR43707:SF1">
    <property type="entry name" value="HISTIDINE--TRNA LIGASE, MITOCHONDRIAL-RELATED"/>
    <property type="match status" value="1"/>
</dbReference>
<dbReference type="InterPro" id="IPR006195">
    <property type="entry name" value="aa-tRNA-synth_II"/>
</dbReference>
<feature type="binding site" evidence="11">
    <location>
        <position position="126"/>
    </location>
    <ligand>
        <name>L-histidine</name>
        <dbReference type="ChEBI" id="CHEBI:57595"/>
    </ligand>
</feature>
<dbReference type="NCBIfam" id="TIGR00443">
    <property type="entry name" value="hisZ_biosyn_reg"/>
    <property type="match status" value="1"/>
</dbReference>
<dbReference type="InterPro" id="IPR004517">
    <property type="entry name" value="HisZ"/>
</dbReference>
<dbReference type="NCBIfam" id="NF008941">
    <property type="entry name" value="PRK12292.2-4"/>
    <property type="match status" value="1"/>
</dbReference>
<dbReference type="InterPro" id="IPR004516">
    <property type="entry name" value="HisRS/HisZ"/>
</dbReference>
<evidence type="ECO:0000256" key="3">
    <source>
        <dbReference type="ARBA" id="ARBA00005539"/>
    </source>
</evidence>
<dbReference type="GO" id="GO:0000105">
    <property type="term" value="P:L-histidine biosynthetic process"/>
    <property type="evidence" value="ECO:0007669"/>
    <property type="project" value="UniProtKB-UniRule"/>
</dbReference>
<evidence type="ECO:0000256" key="7">
    <source>
        <dbReference type="ARBA" id="ARBA00022605"/>
    </source>
</evidence>
<feature type="binding site" evidence="11">
    <location>
        <position position="130"/>
    </location>
    <ligand>
        <name>L-histidine</name>
        <dbReference type="ChEBI" id="CHEBI:57595"/>
    </ligand>
</feature>
<dbReference type="HAMAP" id="MF_00125">
    <property type="entry name" value="HisZ"/>
    <property type="match status" value="1"/>
</dbReference>
<evidence type="ECO:0000256" key="9">
    <source>
        <dbReference type="ARBA" id="ARBA00025246"/>
    </source>
</evidence>
<keyword evidence="13" id="KW-0328">Glycosyltransferase</keyword>
<dbReference type="OrthoDB" id="9800814at2"/>
<dbReference type="GO" id="GO:0016757">
    <property type="term" value="F:glycosyltransferase activity"/>
    <property type="evidence" value="ECO:0007669"/>
    <property type="project" value="UniProtKB-KW"/>
</dbReference>
<gene>
    <name evidence="10" type="primary">hisZ</name>
    <name evidence="13" type="ORF">N784_05535</name>
</gene>
<dbReference type="Proteomes" id="UP000030401">
    <property type="component" value="Unassembled WGS sequence"/>
</dbReference>
<evidence type="ECO:0000256" key="4">
    <source>
        <dbReference type="ARBA" id="ARBA00011496"/>
    </source>
</evidence>
<evidence type="ECO:0000256" key="11">
    <source>
        <dbReference type="PIRSR" id="PIRSR001549-1"/>
    </source>
</evidence>
<feature type="domain" description="Aminoacyl-transfer RNA synthetases class-II family profile" evidence="12">
    <location>
        <begin position="26"/>
        <end position="341"/>
    </location>
</feature>
<keyword evidence="7 10" id="KW-0028">Amino-acid biosynthesis</keyword>
<dbReference type="STRING" id="1385512.N784_05535"/>